<dbReference type="EMBL" id="JAEKNR010000101">
    <property type="protein sequence ID" value="MBJ7598260.1"/>
    <property type="molecule type" value="Genomic_DNA"/>
</dbReference>
<feature type="domain" description="DUF7768" evidence="1">
    <location>
        <begin position="46"/>
        <end position="127"/>
    </location>
</feature>
<dbReference type="Gene3D" id="3.40.50.10400">
    <property type="entry name" value="Hypothetical protein PA1492"/>
    <property type="match status" value="1"/>
</dbReference>
<evidence type="ECO:0000313" key="3">
    <source>
        <dbReference type="Proteomes" id="UP000612893"/>
    </source>
</evidence>
<dbReference type="Proteomes" id="UP000612893">
    <property type="component" value="Unassembled WGS sequence"/>
</dbReference>
<protein>
    <recommendedName>
        <fullName evidence="1">DUF7768 domain-containing protein</fullName>
    </recommendedName>
</protein>
<proteinExistence type="predicted"/>
<organism evidence="2 3">
    <name type="scientific">Candidatus Nephthysia bennettiae</name>
    <dbReference type="NCBI Taxonomy" id="3127016"/>
    <lineage>
        <taxon>Bacteria</taxon>
        <taxon>Bacillati</taxon>
        <taxon>Candidatus Dormiibacterota</taxon>
        <taxon>Candidatus Dormibacteria</taxon>
        <taxon>Candidatus Dormibacterales</taxon>
        <taxon>Candidatus Dormibacteraceae</taxon>
        <taxon>Candidatus Nephthysia</taxon>
    </lineage>
</organism>
<name>A0A934K9P6_9BACT</name>
<dbReference type="Pfam" id="PF24963">
    <property type="entry name" value="DUF7768"/>
    <property type="match status" value="1"/>
</dbReference>
<reference evidence="2" key="1">
    <citation type="submission" date="2020-10" db="EMBL/GenBank/DDBJ databases">
        <title>Ca. Dormibacterota MAGs.</title>
        <authorList>
            <person name="Montgomery K."/>
        </authorList>
    </citation>
    <scope>NUCLEOTIDE SEQUENCE [LARGE SCALE GENOMIC DNA]</scope>
    <source>
        <strain evidence="2">SC8812_S17_10</strain>
    </source>
</reference>
<comment type="caution">
    <text evidence="2">The sequence shown here is derived from an EMBL/GenBank/DDBJ whole genome shotgun (WGS) entry which is preliminary data.</text>
</comment>
<accession>A0A934K9P6</accession>
<sequence>MELVSGRVADDILEKIFAPATKPSAMDQAEETLRHPKRVVYTAMSNRNFYWRNHIQKFVLDSGMVPISPFMLFDYYLLHTVPKTVVREAMNNLLARCDEVWVFGRLSLGVKVQIGVAKRMSKPVRYFDISELPVAVIPISEETAEEEIRD</sequence>
<evidence type="ECO:0000259" key="1">
    <source>
        <dbReference type="Pfam" id="PF24963"/>
    </source>
</evidence>
<evidence type="ECO:0000313" key="2">
    <source>
        <dbReference type="EMBL" id="MBJ7598260.1"/>
    </source>
</evidence>
<keyword evidence="3" id="KW-1185">Reference proteome</keyword>
<dbReference type="AlphaFoldDB" id="A0A934K9P6"/>
<dbReference type="RefSeq" id="WP_338201171.1">
    <property type="nucleotide sequence ID" value="NZ_JAEKNR010000101.1"/>
</dbReference>
<gene>
    <name evidence="2" type="ORF">JF922_09270</name>
</gene>
<dbReference type="InterPro" id="IPR056670">
    <property type="entry name" value="DUF7768"/>
</dbReference>